<keyword evidence="3" id="KW-1185">Reference proteome</keyword>
<dbReference type="AlphaFoldDB" id="A0A0D7ATE3"/>
<feature type="compositionally biased region" description="Low complexity" evidence="1">
    <location>
        <begin position="359"/>
        <end position="369"/>
    </location>
</feature>
<sequence length="712" mass="79958">MSISAYHASLLKSSDHLVNTQKQYILKPEILVYVAIMKHQPFIVGSPNCSIAPCPQIGNTCAVVLRQDVGFHADDGLQWPQWLCPEEPHLMCVLRPQRDGDLASLWDAGEQRDWREDSSSGSGIGMYSRNFLANLDIAFTEIFSKHEDNVDFATVHSHSTTAPLMAGSSETTGTARFLTLLHTLAAIGLDVLKTTPLTFNRSHFTLRIVQRICIEYQALVTFERSIKKYVRFEAGPDLNRTQTADLSFMGCFTNDVKLLTALIAARIPVWSVHDIDAVFNKQLNICCIGASTDPDNLVDEQHRSSRVRGILYEGSQTSGAKYRAMRDYLFLHMGRFHTSALTGSGSIASRPPLLPPLPSRSTARTTASHSRPRKEPYPSRSARLVLPVHTFLPAPPRAWSAALESIDAHESRCLDKSSRPNSGYFLPRPDLFTSATHENSIKLVNAWLRIRGFVLLAYSTPTDISILERPRLGHQPWRQWLSDIAGGTTTQAGSSQDNRRKGNIKSAVVEFMQNIQEGNDDIQPSISSTPPLWHGTPFKPDDALIWREVLWELSFLSFRLELQDIDRRLSTWDEGPSHHGTLLDVFCMRGTSLLRCDLGMANVGLMDVDWRKRGQSVWALKTLMNSWDVEKPPAITDGPLASGYDMSSFAQLEAEVVCFFIDTYWRIYGRAPTLPTQLSHTPPPTRCSWSVPKLYIIQQPDGLWYPRTWVGR</sequence>
<proteinExistence type="predicted"/>
<reference evidence="2 3" key="1">
    <citation type="journal article" date="2015" name="Fungal Genet. Biol.">
        <title>Evolution of novel wood decay mechanisms in Agaricales revealed by the genome sequences of Fistulina hepatica and Cylindrobasidium torrendii.</title>
        <authorList>
            <person name="Floudas D."/>
            <person name="Held B.W."/>
            <person name="Riley R."/>
            <person name="Nagy L.G."/>
            <person name="Koehler G."/>
            <person name="Ransdell A.S."/>
            <person name="Younus H."/>
            <person name="Chow J."/>
            <person name="Chiniquy J."/>
            <person name="Lipzen A."/>
            <person name="Tritt A."/>
            <person name="Sun H."/>
            <person name="Haridas S."/>
            <person name="LaButti K."/>
            <person name="Ohm R.A."/>
            <person name="Kues U."/>
            <person name="Blanchette R.A."/>
            <person name="Grigoriev I.V."/>
            <person name="Minto R.E."/>
            <person name="Hibbett D.S."/>
        </authorList>
    </citation>
    <scope>NUCLEOTIDE SEQUENCE [LARGE SCALE GENOMIC DNA]</scope>
    <source>
        <strain evidence="2 3">FP15055 ss-10</strain>
    </source>
</reference>
<dbReference type="OrthoDB" id="2634326at2759"/>
<name>A0A0D7ATE3_9AGAR</name>
<dbReference type="Proteomes" id="UP000054007">
    <property type="component" value="Unassembled WGS sequence"/>
</dbReference>
<dbReference type="EMBL" id="KN880996">
    <property type="protein sequence ID" value="KIY61255.1"/>
    <property type="molecule type" value="Genomic_DNA"/>
</dbReference>
<gene>
    <name evidence="2" type="ORF">CYLTODRAFT_495340</name>
</gene>
<evidence type="ECO:0000313" key="3">
    <source>
        <dbReference type="Proteomes" id="UP000054007"/>
    </source>
</evidence>
<feature type="region of interest" description="Disordered" evidence="1">
    <location>
        <begin position="347"/>
        <end position="379"/>
    </location>
</feature>
<protein>
    <submittedName>
        <fullName evidence="2">Uncharacterized protein</fullName>
    </submittedName>
</protein>
<evidence type="ECO:0000256" key="1">
    <source>
        <dbReference type="SAM" id="MobiDB-lite"/>
    </source>
</evidence>
<organism evidence="2 3">
    <name type="scientific">Cylindrobasidium torrendii FP15055 ss-10</name>
    <dbReference type="NCBI Taxonomy" id="1314674"/>
    <lineage>
        <taxon>Eukaryota</taxon>
        <taxon>Fungi</taxon>
        <taxon>Dikarya</taxon>
        <taxon>Basidiomycota</taxon>
        <taxon>Agaricomycotina</taxon>
        <taxon>Agaricomycetes</taxon>
        <taxon>Agaricomycetidae</taxon>
        <taxon>Agaricales</taxon>
        <taxon>Marasmiineae</taxon>
        <taxon>Physalacriaceae</taxon>
        <taxon>Cylindrobasidium</taxon>
    </lineage>
</organism>
<accession>A0A0D7ATE3</accession>
<evidence type="ECO:0000313" key="2">
    <source>
        <dbReference type="EMBL" id="KIY61255.1"/>
    </source>
</evidence>